<comment type="caution">
    <text evidence="1">The sequence shown here is derived from an EMBL/GenBank/DDBJ whole genome shotgun (WGS) entry which is preliminary data.</text>
</comment>
<dbReference type="RefSeq" id="WP_264066045.1">
    <property type="nucleotide sequence ID" value="NZ_JACKTY010000013.1"/>
</dbReference>
<dbReference type="EMBL" id="JACKTY010000013">
    <property type="protein sequence ID" value="MCV7225279.1"/>
    <property type="molecule type" value="Genomic_DNA"/>
</dbReference>
<sequence>MFRVLHASHNGHLYKSHVRGLGDIADLVREAHLETLTSADGEIDFWLTPPSHQRINRNATEIFLHTSTFGASTVPLLRGIVVLATHTSDGELVGLTEAQMGRLIEARDSTTWRQDHVLSVRYGRDQRRRRRADNAAAARSNASLSWLAR</sequence>
<reference evidence="1 2" key="1">
    <citation type="journal article" date="2022" name="BMC Genomics">
        <title>Comparative genome analysis of mycobacteria focusing on tRNA and non-coding RNA.</title>
        <authorList>
            <person name="Behra P.R.K."/>
            <person name="Pettersson B.M.F."/>
            <person name="Ramesh M."/>
            <person name="Das S."/>
            <person name="Dasgupta S."/>
            <person name="Kirsebom L.A."/>
        </authorList>
    </citation>
    <scope>NUCLEOTIDE SEQUENCE [LARGE SCALE GENOMIC DNA]</scope>
    <source>
        <strain evidence="1 2">DSM 44078</strain>
    </source>
</reference>
<accession>A0ABT3C721</accession>
<dbReference type="Proteomes" id="UP001526201">
    <property type="component" value="Unassembled WGS sequence"/>
</dbReference>
<evidence type="ECO:0000313" key="2">
    <source>
        <dbReference type="Proteomes" id="UP001526201"/>
    </source>
</evidence>
<keyword evidence="2" id="KW-1185">Reference proteome</keyword>
<proteinExistence type="predicted"/>
<protein>
    <submittedName>
        <fullName evidence="1">Uncharacterized protein</fullName>
    </submittedName>
</protein>
<organism evidence="1 2">
    <name type="scientific">Mycolicibacterium komossense</name>
    <dbReference type="NCBI Taxonomy" id="1779"/>
    <lineage>
        <taxon>Bacteria</taxon>
        <taxon>Bacillati</taxon>
        <taxon>Actinomycetota</taxon>
        <taxon>Actinomycetes</taxon>
        <taxon>Mycobacteriales</taxon>
        <taxon>Mycobacteriaceae</taxon>
        <taxon>Mycolicibacterium</taxon>
    </lineage>
</organism>
<gene>
    <name evidence="1" type="ORF">H7J73_04420</name>
</gene>
<evidence type="ECO:0000313" key="1">
    <source>
        <dbReference type="EMBL" id="MCV7225279.1"/>
    </source>
</evidence>
<name>A0ABT3C721_9MYCO</name>